<reference evidence="3 4" key="1">
    <citation type="submission" date="2019-01" db="EMBL/GenBank/DDBJ databases">
        <title>Coherence of Microcystis species and biogeography revealed through population genomics.</title>
        <authorList>
            <person name="Perez-Carrascal O.M."/>
            <person name="Terrat Y."/>
            <person name="Giani A."/>
            <person name="Fortin N."/>
            <person name="Tromas N."/>
            <person name="Shapiro B.J."/>
        </authorList>
    </citation>
    <scope>NUCLEOTIDE SEQUENCE [LARGE SCALE GENOMIC DNA]</scope>
    <source>
        <strain evidence="3">Ma_QC_B_20070730_S2</strain>
    </source>
</reference>
<dbReference type="GO" id="GO:0016887">
    <property type="term" value="F:ATP hydrolysis activity"/>
    <property type="evidence" value="ECO:0007669"/>
    <property type="project" value="InterPro"/>
</dbReference>
<protein>
    <submittedName>
        <fullName evidence="3">Uncharacterized protein</fullName>
    </submittedName>
</protein>
<name>A0A552D7L6_MICAE</name>
<gene>
    <name evidence="3" type="ORF">EWV80_21010</name>
</gene>
<dbReference type="EMBL" id="SFBK01000277">
    <property type="protein sequence ID" value="TRU18202.1"/>
    <property type="molecule type" value="Genomic_DNA"/>
</dbReference>
<dbReference type="Gene3D" id="3.40.50.300">
    <property type="entry name" value="P-loop containing nucleotide triphosphate hydrolases"/>
    <property type="match status" value="1"/>
</dbReference>
<organism evidence="3 4">
    <name type="scientific">Microcystis aeruginosa Ma_QC_B_20070730_S2</name>
    <dbReference type="NCBI Taxonomy" id="2486256"/>
    <lineage>
        <taxon>Bacteria</taxon>
        <taxon>Bacillati</taxon>
        <taxon>Cyanobacteriota</taxon>
        <taxon>Cyanophyceae</taxon>
        <taxon>Oscillatoriophycideae</taxon>
        <taxon>Chroococcales</taxon>
        <taxon>Microcystaceae</taxon>
        <taxon>Microcystis</taxon>
    </lineage>
</organism>
<comment type="caution">
    <text evidence="3">The sequence shown here is derived from an EMBL/GenBank/DDBJ whole genome shotgun (WGS) entry which is preliminary data.</text>
</comment>
<dbReference type="AlphaFoldDB" id="A0A552D7L6"/>
<dbReference type="SUPFAM" id="SSF52540">
    <property type="entry name" value="P-loop containing nucleoside triphosphate hydrolases"/>
    <property type="match status" value="2"/>
</dbReference>
<dbReference type="InterPro" id="IPR038717">
    <property type="entry name" value="Tc1-like_DDE_dom"/>
</dbReference>
<dbReference type="GO" id="GO:0003676">
    <property type="term" value="F:nucleic acid binding"/>
    <property type="evidence" value="ECO:0007669"/>
    <property type="project" value="InterPro"/>
</dbReference>
<feature type="domain" description="Rad50/SbcC-type AAA" evidence="2">
    <location>
        <begin position="5"/>
        <end position="63"/>
    </location>
</feature>
<dbReference type="GO" id="GO:0006302">
    <property type="term" value="P:double-strand break repair"/>
    <property type="evidence" value="ECO:0007669"/>
    <property type="project" value="InterPro"/>
</dbReference>
<feature type="domain" description="Tc1-like transposase DDE" evidence="1">
    <location>
        <begin position="92"/>
        <end position="149"/>
    </location>
</feature>
<dbReference type="Proteomes" id="UP000320551">
    <property type="component" value="Unassembled WGS sequence"/>
</dbReference>
<dbReference type="InterPro" id="IPR038729">
    <property type="entry name" value="Rad50/SbcC_AAA"/>
</dbReference>
<dbReference type="Pfam" id="PF13476">
    <property type="entry name" value="AAA_23"/>
    <property type="match status" value="1"/>
</dbReference>
<evidence type="ECO:0000259" key="2">
    <source>
        <dbReference type="Pfam" id="PF13476"/>
    </source>
</evidence>
<accession>A0A552D7L6</accession>
<dbReference type="Gene3D" id="3.30.420.10">
    <property type="entry name" value="Ribonuclease H-like superfamily/Ribonuclease H"/>
    <property type="match status" value="1"/>
</dbReference>
<dbReference type="Pfam" id="PF13358">
    <property type="entry name" value="DDE_3"/>
    <property type="match status" value="1"/>
</dbReference>
<evidence type="ECO:0000313" key="3">
    <source>
        <dbReference type="EMBL" id="TRU18202.1"/>
    </source>
</evidence>
<proteinExistence type="predicted"/>
<evidence type="ECO:0000313" key="4">
    <source>
        <dbReference type="Proteomes" id="UP000320551"/>
    </source>
</evidence>
<dbReference type="InterPro" id="IPR036397">
    <property type="entry name" value="RNaseH_sf"/>
</dbReference>
<dbReference type="InterPro" id="IPR027417">
    <property type="entry name" value="P-loop_NTPase"/>
</dbReference>
<sequence length="177" mass="20473">MWVESITLENIKCFQNQEIKFIRNPNNQRRWRAKPYHWITLLGENGVGKSTILQALALLLAGPEAAKELLPRPTGWICNPKTPGKLTAVLHHPIHTSKQVREYWNKWQQQGLFFFQLPKYSSEMNLIETEWHQLKTHELAGQIFPDEYDLAIAVKQGIEACAQKGGYETHCFKFNSA</sequence>
<evidence type="ECO:0000259" key="1">
    <source>
        <dbReference type="Pfam" id="PF13358"/>
    </source>
</evidence>